<keyword evidence="2" id="KW-1185">Reference proteome</keyword>
<name>A0ABS2DTQ3_9BURK</name>
<proteinExistence type="predicted"/>
<organism evidence="1 2">
    <name type="scientific">Sutterella massiliensis</name>
    <dbReference type="NCBI Taxonomy" id="1816689"/>
    <lineage>
        <taxon>Bacteria</taxon>
        <taxon>Pseudomonadati</taxon>
        <taxon>Pseudomonadota</taxon>
        <taxon>Betaproteobacteria</taxon>
        <taxon>Burkholderiales</taxon>
        <taxon>Sutterellaceae</taxon>
        <taxon>Sutterella</taxon>
    </lineage>
</organism>
<evidence type="ECO:0000313" key="1">
    <source>
        <dbReference type="EMBL" id="MBM6704703.1"/>
    </source>
</evidence>
<gene>
    <name evidence="1" type="ORF">H6A60_09435</name>
</gene>
<reference evidence="1 2" key="1">
    <citation type="journal article" date="2021" name="Sci. Rep.">
        <title>The distribution of antibiotic resistance genes in chicken gut microbiota commensals.</title>
        <authorList>
            <person name="Juricova H."/>
            <person name="Matiasovicova J."/>
            <person name="Kubasova T."/>
            <person name="Cejkova D."/>
            <person name="Rychlik I."/>
        </authorList>
    </citation>
    <scope>NUCLEOTIDE SEQUENCE [LARGE SCALE GENOMIC DNA]</scope>
    <source>
        <strain evidence="1 2">An829</strain>
    </source>
</reference>
<protein>
    <submittedName>
        <fullName evidence="1">Uncharacterized protein</fullName>
    </submittedName>
</protein>
<dbReference type="EMBL" id="JACJJC010000016">
    <property type="protein sequence ID" value="MBM6704703.1"/>
    <property type="molecule type" value="Genomic_DNA"/>
</dbReference>
<evidence type="ECO:0000313" key="2">
    <source>
        <dbReference type="Proteomes" id="UP000715095"/>
    </source>
</evidence>
<accession>A0ABS2DTQ3</accession>
<comment type="caution">
    <text evidence="1">The sequence shown here is derived from an EMBL/GenBank/DDBJ whole genome shotgun (WGS) entry which is preliminary data.</text>
</comment>
<dbReference type="Proteomes" id="UP000715095">
    <property type="component" value="Unassembled WGS sequence"/>
</dbReference>
<dbReference type="RefSeq" id="WP_205103908.1">
    <property type="nucleotide sequence ID" value="NZ_JACJJC010000016.1"/>
</dbReference>
<sequence>MFVLDEGSSHQRGNKTGVISCRLPFETKLAAERLAAERGLVLSHLLRDFIIETVRREDPDWWRDVGEVKKEESTLTVK</sequence>